<dbReference type="OrthoDB" id="10039611at2759"/>
<keyword evidence="2" id="KW-1185">Reference proteome</keyword>
<dbReference type="PANTHER" id="PTHR35871:SF1">
    <property type="entry name" value="CXC1-LIKE CYSTEINE CLUSTER ASSOCIATED WITH KDZ TRANSPOSASES DOMAIN-CONTAINING PROTEIN"/>
    <property type="match status" value="1"/>
</dbReference>
<dbReference type="InParanoid" id="A0A2H3EAM1"/>
<dbReference type="OMA" id="ICMADAK"/>
<dbReference type="PANTHER" id="PTHR35871">
    <property type="entry name" value="EXPRESSED PROTEIN"/>
    <property type="match status" value="1"/>
</dbReference>
<dbReference type="Proteomes" id="UP000217790">
    <property type="component" value="Unassembled WGS sequence"/>
</dbReference>
<dbReference type="InterPro" id="IPR036397">
    <property type="entry name" value="RNaseH_sf"/>
</dbReference>
<accession>A0A2H3EAM1</accession>
<proteinExistence type="predicted"/>
<evidence type="ECO:0008006" key="3">
    <source>
        <dbReference type="Google" id="ProtNLM"/>
    </source>
</evidence>
<dbReference type="AlphaFoldDB" id="A0A2H3EAM1"/>
<dbReference type="EMBL" id="KZ293644">
    <property type="protein sequence ID" value="PBL04490.1"/>
    <property type="molecule type" value="Genomic_DNA"/>
</dbReference>
<reference evidence="2" key="1">
    <citation type="journal article" date="2017" name="Nat. Ecol. Evol.">
        <title>Genome expansion and lineage-specific genetic innovations in the forest pathogenic fungi Armillaria.</title>
        <authorList>
            <person name="Sipos G."/>
            <person name="Prasanna A.N."/>
            <person name="Walter M.C."/>
            <person name="O'Connor E."/>
            <person name="Balint B."/>
            <person name="Krizsan K."/>
            <person name="Kiss B."/>
            <person name="Hess J."/>
            <person name="Varga T."/>
            <person name="Slot J."/>
            <person name="Riley R."/>
            <person name="Boka B."/>
            <person name="Rigling D."/>
            <person name="Barry K."/>
            <person name="Lee J."/>
            <person name="Mihaltcheva S."/>
            <person name="LaButti K."/>
            <person name="Lipzen A."/>
            <person name="Waldron R."/>
            <person name="Moloney N.M."/>
            <person name="Sperisen C."/>
            <person name="Kredics L."/>
            <person name="Vagvoelgyi C."/>
            <person name="Patrignani A."/>
            <person name="Fitzpatrick D."/>
            <person name="Nagy I."/>
            <person name="Doyle S."/>
            <person name="Anderson J.B."/>
            <person name="Grigoriev I.V."/>
            <person name="Gueldener U."/>
            <person name="Muensterkoetter M."/>
            <person name="Nagy L.G."/>
        </authorList>
    </citation>
    <scope>NUCLEOTIDE SEQUENCE [LARGE SCALE GENOMIC DNA]</scope>
    <source>
        <strain evidence="2">Ar21-2</strain>
    </source>
</reference>
<dbReference type="GO" id="GO:0003676">
    <property type="term" value="F:nucleic acid binding"/>
    <property type="evidence" value="ECO:0007669"/>
    <property type="project" value="InterPro"/>
</dbReference>
<sequence length="291" mass="32641">MAINFISADYGFLQSPDGKESARTKTAMDILMKHFPEEDHVLVFDNATMHLKCPDEALSASKMTKGVSAFRVMVNVLSADGKPTYSADGKLLKQKEQDLYFAEDHENARLFKGMAIILQERGMVTESKKKAQCGSKFSDCPEGAIDCCCQCTLYNQPDFVAVKSRLEMVCKVWGFQVLFLPKFHCELNFIEQCWRYAKQVYHMCPPSSKEDNLEQNILEVLNSIPLMFATHSLRFMDAYCKGLNGKWAAWASKRYHGHRVLSEGIFAEIQGVDVAGSNGDGGISKVRTTSD</sequence>
<evidence type="ECO:0000313" key="2">
    <source>
        <dbReference type="Proteomes" id="UP000217790"/>
    </source>
</evidence>
<gene>
    <name evidence="1" type="ORF">ARMGADRAFT_1041776</name>
</gene>
<dbReference type="STRING" id="47427.A0A2H3EAM1"/>
<organism evidence="1 2">
    <name type="scientific">Armillaria gallica</name>
    <name type="common">Bulbous honey fungus</name>
    <name type="synonym">Armillaria bulbosa</name>
    <dbReference type="NCBI Taxonomy" id="47427"/>
    <lineage>
        <taxon>Eukaryota</taxon>
        <taxon>Fungi</taxon>
        <taxon>Dikarya</taxon>
        <taxon>Basidiomycota</taxon>
        <taxon>Agaricomycotina</taxon>
        <taxon>Agaricomycetes</taxon>
        <taxon>Agaricomycetidae</taxon>
        <taxon>Agaricales</taxon>
        <taxon>Marasmiineae</taxon>
        <taxon>Physalacriaceae</taxon>
        <taxon>Armillaria</taxon>
    </lineage>
</organism>
<dbReference type="Gene3D" id="3.30.420.10">
    <property type="entry name" value="Ribonuclease H-like superfamily/Ribonuclease H"/>
    <property type="match status" value="1"/>
</dbReference>
<name>A0A2H3EAM1_ARMGA</name>
<evidence type="ECO:0000313" key="1">
    <source>
        <dbReference type="EMBL" id="PBL04490.1"/>
    </source>
</evidence>
<protein>
    <recommendedName>
        <fullName evidence="3">Tc1-like transposase DDE domain-containing protein</fullName>
    </recommendedName>
</protein>